<feature type="transmembrane region" description="Helical" evidence="1">
    <location>
        <begin position="355"/>
        <end position="373"/>
    </location>
</feature>
<proteinExistence type="predicted"/>
<feature type="transmembrane region" description="Helical" evidence="1">
    <location>
        <begin position="12"/>
        <end position="33"/>
    </location>
</feature>
<evidence type="ECO:0000256" key="1">
    <source>
        <dbReference type="SAM" id="Phobius"/>
    </source>
</evidence>
<organism evidence="3 4">
    <name type="scientific">Candidatus Woesebacteria bacterium RBG_13_46_13</name>
    <dbReference type="NCBI Taxonomy" id="1802479"/>
    <lineage>
        <taxon>Bacteria</taxon>
        <taxon>Candidatus Woeseibacteriota</taxon>
    </lineage>
</organism>
<keyword evidence="1" id="KW-0812">Transmembrane</keyword>
<sequence>MEKVKRFFAKHIFLVVLALSLPAVWTLVVPGFFGVSDDTLIGWLYEMDRAVKMFQIPPRFVPDLSFGFGYPLFNFVYPLPFYIGEIFHLFGFSLVDAAKLVFGLSIPFSMYFMYKLLRELVDKPLSLAGAVLYVYAPYRATEIFVRGAIGEIVAFVFIPLVALSFIRLTQKDSGIKWIGISALSIAALVLSHNILAYMFFPFALILLVVLIISAKQDKITYLLRSFWAIILGLLASAYFWFPAIYESGLVKYSTVYNYFDHFATLKQLITPYFGYGASVPGPYDGMSFYIGIIGLLTVVVGGALAIKSWKGFGVKEKTVLIWAIGIFVLSIFMMNHRSDILWKSIPLLPYFQFPWRFLTMIVFSSPLFLIGFSKFKHARIVAGVIIVAAIALNFLYFKPEKFLGRADEYYVDRYIPYPAASAEYRRTSEEYLRLPKDNLVRPSMVYPRAYSNVRANLIIEEINPLDARIVTNYPEEFILSYNKYNFPGWVAKIDGVGTDILSGVPYGQISLKVPGGTHEVVVEYREAPLRKVTNFVSLGAITTAMFLVIKRKNEK</sequence>
<feature type="domain" description="Membrane protein 6-pyruvoyl-tetrahydropterin synthase-related" evidence="2">
    <location>
        <begin position="75"/>
        <end position="393"/>
    </location>
</feature>
<dbReference type="STRING" id="1802479.A2Y68_00365"/>
<dbReference type="EMBL" id="MGFR01000005">
    <property type="protein sequence ID" value="OGM09412.1"/>
    <property type="molecule type" value="Genomic_DNA"/>
</dbReference>
<feature type="transmembrane region" description="Helical" evidence="1">
    <location>
        <begin position="380"/>
        <end position="397"/>
    </location>
</feature>
<feature type="transmembrane region" description="Helical" evidence="1">
    <location>
        <begin position="144"/>
        <end position="166"/>
    </location>
</feature>
<evidence type="ECO:0000259" key="2">
    <source>
        <dbReference type="Pfam" id="PF10131"/>
    </source>
</evidence>
<feature type="transmembrane region" description="Helical" evidence="1">
    <location>
        <begin position="286"/>
        <end position="306"/>
    </location>
</feature>
<evidence type="ECO:0000313" key="4">
    <source>
        <dbReference type="Proteomes" id="UP000176778"/>
    </source>
</evidence>
<dbReference type="Proteomes" id="UP000176778">
    <property type="component" value="Unassembled WGS sequence"/>
</dbReference>
<keyword evidence="1" id="KW-0472">Membrane</keyword>
<dbReference type="AlphaFoldDB" id="A0A1F7X2V5"/>
<feature type="transmembrane region" description="Helical" evidence="1">
    <location>
        <begin position="221"/>
        <end position="241"/>
    </location>
</feature>
<protein>
    <recommendedName>
        <fullName evidence="2">Membrane protein 6-pyruvoyl-tetrahydropterin synthase-related domain-containing protein</fullName>
    </recommendedName>
</protein>
<dbReference type="Pfam" id="PF10131">
    <property type="entry name" value="PTPS_related"/>
    <property type="match status" value="1"/>
</dbReference>
<accession>A0A1F7X2V5</accession>
<name>A0A1F7X2V5_9BACT</name>
<reference evidence="3 4" key="1">
    <citation type="journal article" date="2016" name="Nat. Commun.">
        <title>Thousands of microbial genomes shed light on interconnected biogeochemical processes in an aquifer system.</title>
        <authorList>
            <person name="Anantharaman K."/>
            <person name="Brown C.T."/>
            <person name="Hug L.A."/>
            <person name="Sharon I."/>
            <person name="Castelle C.J."/>
            <person name="Probst A.J."/>
            <person name="Thomas B.C."/>
            <person name="Singh A."/>
            <person name="Wilkins M.J."/>
            <person name="Karaoz U."/>
            <person name="Brodie E.L."/>
            <person name="Williams K.H."/>
            <person name="Hubbard S.S."/>
            <person name="Banfield J.F."/>
        </authorList>
    </citation>
    <scope>NUCLEOTIDE SEQUENCE [LARGE SCALE GENOMIC DNA]</scope>
</reference>
<feature type="transmembrane region" description="Helical" evidence="1">
    <location>
        <begin position="318"/>
        <end position="335"/>
    </location>
</feature>
<evidence type="ECO:0000313" key="3">
    <source>
        <dbReference type="EMBL" id="OGM09412.1"/>
    </source>
</evidence>
<feature type="transmembrane region" description="Helical" evidence="1">
    <location>
        <begin position="196"/>
        <end position="214"/>
    </location>
</feature>
<keyword evidence="1" id="KW-1133">Transmembrane helix</keyword>
<comment type="caution">
    <text evidence="3">The sequence shown here is derived from an EMBL/GenBank/DDBJ whole genome shotgun (WGS) entry which is preliminary data.</text>
</comment>
<gene>
    <name evidence="3" type="ORF">A2Y68_00365</name>
</gene>
<dbReference type="InterPro" id="IPR018776">
    <property type="entry name" value="Membrane_prot_PTPS-rel_domain"/>
</dbReference>
<feature type="transmembrane region" description="Helical" evidence="1">
    <location>
        <begin position="173"/>
        <end position="190"/>
    </location>
</feature>